<comment type="caution">
    <text evidence="2">The sequence shown here is derived from an EMBL/GenBank/DDBJ whole genome shotgun (WGS) entry which is preliminary data.</text>
</comment>
<dbReference type="RefSeq" id="WP_168034970.1">
    <property type="nucleotide sequence ID" value="NZ_JAAVNE010000073.1"/>
</dbReference>
<dbReference type="SUPFAM" id="SSF53850">
    <property type="entry name" value="Periplasmic binding protein-like II"/>
    <property type="match status" value="1"/>
</dbReference>
<evidence type="ECO:0000313" key="2">
    <source>
        <dbReference type="EMBL" id="NKC34257.1"/>
    </source>
</evidence>
<dbReference type="Proteomes" id="UP000787635">
    <property type="component" value="Unassembled WGS sequence"/>
</dbReference>
<evidence type="ECO:0000313" key="3">
    <source>
        <dbReference type="Proteomes" id="UP000787635"/>
    </source>
</evidence>
<protein>
    <submittedName>
        <fullName evidence="2">Tripartite tricarboxylate transporter substrate binding protein</fullName>
    </submittedName>
</protein>
<gene>
    <name evidence="2" type="ORF">HEQ75_25600</name>
</gene>
<dbReference type="PANTHER" id="PTHR42928:SF5">
    <property type="entry name" value="BLR1237 PROTEIN"/>
    <property type="match status" value="1"/>
</dbReference>
<name>A0ABX1EEB8_9PROT</name>
<dbReference type="InterPro" id="IPR042100">
    <property type="entry name" value="Bug_dom1"/>
</dbReference>
<sequence length="321" mass="33945">MARFGRRALVGGAIATPMVARAQPAWPDRPVRLVIPFAQGGPVDAIARLLGEHLRQAFGQPFVPDFRTGAGGTLGAQHVAQAAPDGTTLLVTIDTVMTVNAALNPRAGYDPARDFTPVALLARMASAVTVPASLGVTDLAGLIALGRQRSLSYGSAGVGVPAHLYGEYLRLITGMRMEHIPFRGLGPAVTELVAGRLDLVVALMPGVAQHVAGGRLRALAVTGGARSPFMPDVPTLAETIAPGFDTTTWFALYGPRNLPPPMVAALSREVARFQALHATRERYAALTFETATATPQELRALQDRDAASWARIIQDAQIRVE</sequence>
<reference evidence="2 3" key="1">
    <citation type="submission" date="2020-03" db="EMBL/GenBank/DDBJ databases">
        <title>Roseomonas selenitidurans sp. nov. isolated from urban soil.</title>
        <authorList>
            <person name="Liu H."/>
        </authorList>
    </citation>
    <scope>NUCLEOTIDE SEQUENCE [LARGE SCALE GENOMIC DNA]</scope>
    <source>
        <strain evidence="2 3">BU-1</strain>
    </source>
</reference>
<evidence type="ECO:0000256" key="1">
    <source>
        <dbReference type="ARBA" id="ARBA00006987"/>
    </source>
</evidence>
<dbReference type="Gene3D" id="3.40.190.150">
    <property type="entry name" value="Bordetella uptake gene, domain 1"/>
    <property type="match status" value="1"/>
</dbReference>
<dbReference type="Pfam" id="PF03401">
    <property type="entry name" value="TctC"/>
    <property type="match status" value="1"/>
</dbReference>
<comment type="similarity">
    <text evidence="1">Belongs to the UPF0065 (bug) family.</text>
</comment>
<dbReference type="PANTHER" id="PTHR42928">
    <property type="entry name" value="TRICARBOXYLATE-BINDING PROTEIN"/>
    <property type="match status" value="1"/>
</dbReference>
<dbReference type="Gene3D" id="3.40.190.10">
    <property type="entry name" value="Periplasmic binding protein-like II"/>
    <property type="match status" value="1"/>
</dbReference>
<dbReference type="InterPro" id="IPR005064">
    <property type="entry name" value="BUG"/>
</dbReference>
<dbReference type="EMBL" id="JAAVNE010000073">
    <property type="protein sequence ID" value="NKC34257.1"/>
    <property type="molecule type" value="Genomic_DNA"/>
</dbReference>
<organism evidence="2 3">
    <name type="scientific">Falsiroseomonas selenitidurans</name>
    <dbReference type="NCBI Taxonomy" id="2716335"/>
    <lineage>
        <taxon>Bacteria</taxon>
        <taxon>Pseudomonadati</taxon>
        <taxon>Pseudomonadota</taxon>
        <taxon>Alphaproteobacteria</taxon>
        <taxon>Acetobacterales</taxon>
        <taxon>Roseomonadaceae</taxon>
        <taxon>Falsiroseomonas</taxon>
    </lineage>
</organism>
<dbReference type="PIRSF" id="PIRSF017082">
    <property type="entry name" value="YflP"/>
    <property type="match status" value="1"/>
</dbReference>
<accession>A0ABX1EEB8</accession>
<proteinExistence type="inferred from homology"/>
<keyword evidence="3" id="KW-1185">Reference proteome</keyword>